<keyword evidence="2" id="KW-0732">Signal</keyword>
<dbReference type="PANTHER" id="PTHR38589:SF1">
    <property type="entry name" value="BLR0621 PROTEIN"/>
    <property type="match status" value="1"/>
</dbReference>
<evidence type="ECO:0000259" key="3">
    <source>
        <dbReference type="PROSITE" id="PS52029"/>
    </source>
</evidence>
<proteinExistence type="predicted"/>
<accession>A0ABN2GE98</accession>
<dbReference type="PANTHER" id="PTHR38589">
    <property type="entry name" value="BLR0621 PROTEIN"/>
    <property type="match status" value="1"/>
</dbReference>
<keyword evidence="1" id="KW-0133">Cell shape</keyword>
<evidence type="ECO:0000256" key="1">
    <source>
        <dbReference type="PROSITE-ProRule" id="PRU01373"/>
    </source>
</evidence>
<dbReference type="Proteomes" id="UP001500618">
    <property type="component" value="Unassembled WGS sequence"/>
</dbReference>
<comment type="caution">
    <text evidence="4">The sequence shown here is derived from an EMBL/GenBank/DDBJ whole genome shotgun (WGS) entry which is preliminary data.</text>
</comment>
<keyword evidence="1" id="KW-0573">Peptidoglycan synthesis</keyword>
<protein>
    <submittedName>
        <fullName evidence="4">L,D-transpeptidase family protein</fullName>
    </submittedName>
</protein>
<comment type="pathway">
    <text evidence="1">Cell wall biogenesis; peptidoglycan biosynthesis.</text>
</comment>
<organism evidence="4 5">
    <name type="scientific">Fodinicola feengrottensis</name>
    <dbReference type="NCBI Taxonomy" id="435914"/>
    <lineage>
        <taxon>Bacteria</taxon>
        <taxon>Bacillati</taxon>
        <taxon>Actinomycetota</taxon>
        <taxon>Actinomycetes</taxon>
        <taxon>Mycobacteriales</taxon>
        <taxon>Fodinicola</taxon>
    </lineage>
</organism>
<dbReference type="EMBL" id="BAAANY010000007">
    <property type="protein sequence ID" value="GAA1669854.1"/>
    <property type="molecule type" value="Genomic_DNA"/>
</dbReference>
<feature type="domain" description="L,D-TPase catalytic" evidence="3">
    <location>
        <begin position="39"/>
        <end position="216"/>
    </location>
</feature>
<dbReference type="PROSITE" id="PS52029">
    <property type="entry name" value="LD_TPASE"/>
    <property type="match status" value="1"/>
</dbReference>
<keyword evidence="5" id="KW-1185">Reference proteome</keyword>
<evidence type="ECO:0000313" key="5">
    <source>
        <dbReference type="Proteomes" id="UP001500618"/>
    </source>
</evidence>
<keyword evidence="1" id="KW-0961">Cell wall biogenesis/degradation</keyword>
<reference evidence="4 5" key="1">
    <citation type="journal article" date="2019" name="Int. J. Syst. Evol. Microbiol.">
        <title>The Global Catalogue of Microorganisms (GCM) 10K type strain sequencing project: providing services to taxonomists for standard genome sequencing and annotation.</title>
        <authorList>
            <consortium name="The Broad Institute Genomics Platform"/>
            <consortium name="The Broad Institute Genome Sequencing Center for Infectious Disease"/>
            <person name="Wu L."/>
            <person name="Ma J."/>
        </authorList>
    </citation>
    <scope>NUCLEOTIDE SEQUENCE [LARGE SCALE GENOMIC DNA]</scope>
    <source>
        <strain evidence="4 5">JCM 14718</strain>
    </source>
</reference>
<feature type="active site" description="Proton donor/acceptor" evidence="1">
    <location>
        <position position="181"/>
    </location>
</feature>
<evidence type="ECO:0000313" key="4">
    <source>
        <dbReference type="EMBL" id="GAA1669854.1"/>
    </source>
</evidence>
<feature type="chain" id="PRO_5045634331" evidence="2">
    <location>
        <begin position="18"/>
        <end position="219"/>
    </location>
</feature>
<sequence length="219" mass="23688">MLALVGLLVPMAMTAGAASAAAQTPFDPKVVPGSQVVYVSAPKGSSHATMSLWQRDRDGWAQTLSVPARVGPPGISKDASEYVSYTPEGMFTLTEAFGRQHNPGSGLPYRYVGTSDRWWWVSDVNSKYYNEPYYCAAAQCPFDTTKSENLGQAGPVYDYAVVMNYNRWPAVPGKGSAFFIHVTNGNATAGCVAGPHDAIVQLLRWLDPHQRPVVITQAT</sequence>
<name>A0ABN2GE98_9ACTN</name>
<feature type="signal peptide" evidence="2">
    <location>
        <begin position="1"/>
        <end position="17"/>
    </location>
</feature>
<feature type="active site" description="Nucleophile" evidence="1">
    <location>
        <position position="191"/>
    </location>
</feature>
<gene>
    <name evidence="4" type="ORF">GCM10009765_19180</name>
</gene>
<dbReference type="InterPro" id="IPR005490">
    <property type="entry name" value="LD_TPept_cat_dom"/>
</dbReference>
<evidence type="ECO:0000256" key="2">
    <source>
        <dbReference type="SAM" id="SignalP"/>
    </source>
</evidence>
<dbReference type="Pfam" id="PF03734">
    <property type="entry name" value="YkuD"/>
    <property type="match status" value="1"/>
</dbReference>